<dbReference type="HAMAP" id="MF_00365">
    <property type="entry name" value="RecF"/>
    <property type="match status" value="1"/>
</dbReference>
<dbReference type="Proteomes" id="UP000016985">
    <property type="component" value="Unassembled WGS sequence"/>
</dbReference>
<evidence type="ECO:0000313" key="15">
    <source>
        <dbReference type="EMBL" id="GAD44869.1"/>
    </source>
</evidence>
<dbReference type="GO" id="GO:0006302">
    <property type="term" value="P:double-strand break repair"/>
    <property type="evidence" value="ECO:0007669"/>
    <property type="project" value="TreeGrafter"/>
</dbReference>
<evidence type="ECO:0000256" key="3">
    <source>
        <dbReference type="ARBA" id="ARBA00020170"/>
    </source>
</evidence>
<accession>U2ZHU9</accession>
<proteinExistence type="inferred from homology"/>
<dbReference type="GO" id="GO:0005524">
    <property type="term" value="F:ATP binding"/>
    <property type="evidence" value="ECO:0007669"/>
    <property type="project" value="UniProtKB-UniRule"/>
</dbReference>
<evidence type="ECO:0000256" key="13">
    <source>
        <dbReference type="RuleBase" id="RU000578"/>
    </source>
</evidence>
<evidence type="ECO:0000256" key="7">
    <source>
        <dbReference type="ARBA" id="ARBA00022763"/>
    </source>
</evidence>
<keyword evidence="9 12" id="KW-0238">DNA-binding</keyword>
<evidence type="ECO:0000256" key="12">
    <source>
        <dbReference type="HAMAP-Rule" id="MF_00365"/>
    </source>
</evidence>
<comment type="similarity">
    <text evidence="2 12 13">Belongs to the RecF family.</text>
</comment>
<evidence type="ECO:0000256" key="1">
    <source>
        <dbReference type="ARBA" id="ARBA00004496"/>
    </source>
</evidence>
<evidence type="ECO:0000256" key="11">
    <source>
        <dbReference type="ARBA" id="ARBA00023236"/>
    </source>
</evidence>
<evidence type="ECO:0000256" key="2">
    <source>
        <dbReference type="ARBA" id="ARBA00008016"/>
    </source>
</evidence>
<dbReference type="FunFam" id="1.20.1050.90:FF:000002">
    <property type="entry name" value="DNA replication and repair protein RecF"/>
    <property type="match status" value="1"/>
</dbReference>
<feature type="binding site" evidence="12">
    <location>
        <begin position="30"/>
        <end position="37"/>
    </location>
    <ligand>
        <name>ATP</name>
        <dbReference type="ChEBI" id="CHEBI:30616"/>
    </ligand>
</feature>
<dbReference type="InterPro" id="IPR018078">
    <property type="entry name" value="DNA-binding_RecF_CS"/>
</dbReference>
<gene>
    <name evidence="12" type="primary">recF</name>
    <name evidence="15" type="ORF">ANG5_1397</name>
</gene>
<evidence type="ECO:0000256" key="9">
    <source>
        <dbReference type="ARBA" id="ARBA00023125"/>
    </source>
</evidence>
<dbReference type="CDD" id="cd03242">
    <property type="entry name" value="ABC_RecF"/>
    <property type="match status" value="1"/>
</dbReference>
<keyword evidence="8 12" id="KW-0067">ATP-binding</keyword>
<dbReference type="PANTHER" id="PTHR32182">
    <property type="entry name" value="DNA REPLICATION AND REPAIR PROTEIN RECF"/>
    <property type="match status" value="1"/>
</dbReference>
<dbReference type="GO" id="GO:0005737">
    <property type="term" value="C:cytoplasm"/>
    <property type="evidence" value="ECO:0007669"/>
    <property type="project" value="UniProtKB-SubCell"/>
</dbReference>
<evidence type="ECO:0000256" key="6">
    <source>
        <dbReference type="ARBA" id="ARBA00022741"/>
    </source>
</evidence>
<keyword evidence="6 12" id="KW-0547">Nucleotide-binding</keyword>
<keyword evidence="7 12" id="KW-0227">DNA damage</keyword>
<evidence type="ECO:0000313" key="16">
    <source>
        <dbReference type="Proteomes" id="UP000016985"/>
    </source>
</evidence>
<dbReference type="InterPro" id="IPR001238">
    <property type="entry name" value="DNA-binding_RecF"/>
</dbReference>
<evidence type="ECO:0000256" key="5">
    <source>
        <dbReference type="ARBA" id="ARBA00022705"/>
    </source>
</evidence>
<dbReference type="GO" id="GO:0003697">
    <property type="term" value="F:single-stranded DNA binding"/>
    <property type="evidence" value="ECO:0007669"/>
    <property type="project" value="UniProtKB-UniRule"/>
</dbReference>
<organism evidence="15 16">
    <name type="scientific">Streptococcus constellatus subsp. pharyngis SK1060 = CCUG 46377</name>
    <dbReference type="NCBI Taxonomy" id="1035184"/>
    <lineage>
        <taxon>Bacteria</taxon>
        <taxon>Bacillati</taxon>
        <taxon>Bacillota</taxon>
        <taxon>Bacilli</taxon>
        <taxon>Lactobacillales</taxon>
        <taxon>Streptococcaceae</taxon>
        <taxon>Streptococcus</taxon>
        <taxon>Streptococcus anginosus group</taxon>
    </lineage>
</organism>
<name>U2ZHU9_STRCV</name>
<dbReference type="InterPro" id="IPR042174">
    <property type="entry name" value="RecF_2"/>
</dbReference>
<keyword evidence="10 12" id="KW-0234">DNA repair</keyword>
<evidence type="ECO:0000256" key="8">
    <source>
        <dbReference type="ARBA" id="ARBA00022840"/>
    </source>
</evidence>
<dbReference type="GO" id="GO:0009432">
    <property type="term" value="P:SOS response"/>
    <property type="evidence" value="ECO:0007669"/>
    <property type="project" value="UniProtKB-UniRule"/>
</dbReference>
<dbReference type="Gene3D" id="1.20.1050.90">
    <property type="entry name" value="RecF/RecN/SMC, N-terminal domain"/>
    <property type="match status" value="1"/>
</dbReference>
<protein>
    <recommendedName>
        <fullName evidence="3 12">DNA replication and repair protein RecF</fullName>
    </recommendedName>
</protein>
<dbReference type="GO" id="GO:0000731">
    <property type="term" value="P:DNA synthesis involved in DNA repair"/>
    <property type="evidence" value="ECO:0007669"/>
    <property type="project" value="TreeGrafter"/>
</dbReference>
<dbReference type="SUPFAM" id="SSF52540">
    <property type="entry name" value="P-loop containing nucleoside triphosphate hydrolases"/>
    <property type="match status" value="1"/>
</dbReference>
<dbReference type="PROSITE" id="PS00618">
    <property type="entry name" value="RECF_2"/>
    <property type="match status" value="1"/>
</dbReference>
<dbReference type="AlphaFoldDB" id="U2ZHU9"/>
<evidence type="ECO:0000256" key="4">
    <source>
        <dbReference type="ARBA" id="ARBA00022490"/>
    </source>
</evidence>
<dbReference type="GO" id="GO:0006260">
    <property type="term" value="P:DNA replication"/>
    <property type="evidence" value="ECO:0007669"/>
    <property type="project" value="UniProtKB-UniRule"/>
</dbReference>
<sequence>MWLKNLQIQHFRNYELIEIDFHPGLNIFLGQNAQGKTNILEAIYFLALTRSHRTRSDKDLIYFSKDTLKVSGQLVKQTGKISLEIDLTPKGRITKVNHLKQSKLSDYIGNMNIVLFAPEDLQLIKGAPALRRKFVDIELGQIKPIYLSDLSHYHHVLKQRNTYLKTAKTIDETFLTVLDDQLVEFGCRIMQHRIEFLKKLEYFGQQKHLELSNNLENLTIKYCSSIRLSDFNKLEEAFRIALKQSRSRDLFKKTTGIGPHRDDIAFYINDMNANFGSQGQHRSVVLSLKLAEIELMETVTKEKPILLLDDVMSELDNNRQLNLLESISQNIQTFITTTTLEHLQSMPSDIKIFSIHEGKLTKKTCKVYVVKIYNDVNLVNYKSSTSYSAELL</sequence>
<comment type="caution">
    <text evidence="15">The sequence shown here is derived from an EMBL/GenBank/DDBJ whole genome shotgun (WGS) entry which is preliminary data.</text>
</comment>
<dbReference type="PANTHER" id="PTHR32182:SF0">
    <property type="entry name" value="DNA REPLICATION AND REPAIR PROTEIN RECF"/>
    <property type="match status" value="1"/>
</dbReference>
<dbReference type="EMBL" id="BASX01000010">
    <property type="protein sequence ID" value="GAD44869.1"/>
    <property type="molecule type" value="Genomic_DNA"/>
</dbReference>
<feature type="domain" description="RecF/RecN/SMC N-terminal" evidence="14">
    <location>
        <begin position="3"/>
        <end position="358"/>
    </location>
</feature>
<keyword evidence="5 12" id="KW-0235">DNA replication</keyword>
<reference evidence="15 16" key="1">
    <citation type="submission" date="2013-09" db="EMBL/GenBank/DDBJ databases">
        <title>Genome Sequences of seven clinical isolates and type strains of anginosus group streptococci.</title>
        <authorList>
            <person name="Maruyama F."/>
            <person name="Sakurai A."/>
            <person name="Ogura Y."/>
            <person name="Homma H."/>
            <person name="Takahashi N."/>
            <person name="Ohtsubo Y."/>
            <person name="Hoshino T."/>
            <person name="Okahashi N."/>
            <person name="Nakagawa I."/>
            <person name="Kimura S."/>
            <person name="Fujiwara T."/>
            <person name="Hayashi T."/>
            <person name="Shintani S."/>
        </authorList>
    </citation>
    <scope>NUCLEOTIDE SEQUENCE [LARGE SCALE GENOMIC DNA]</scope>
    <source>
        <strain evidence="16">CCUG46377</strain>
    </source>
</reference>
<comment type="subcellular location">
    <subcellularLocation>
        <location evidence="1 12 13">Cytoplasm</location>
    </subcellularLocation>
</comment>
<keyword evidence="16" id="KW-1185">Reference proteome</keyword>
<dbReference type="RefSeq" id="WP_022525688.1">
    <property type="nucleotide sequence ID" value="NZ_BASX01000010.1"/>
</dbReference>
<keyword evidence="4 12" id="KW-0963">Cytoplasm</keyword>
<dbReference type="InterPro" id="IPR027417">
    <property type="entry name" value="P-loop_NTPase"/>
</dbReference>
<dbReference type="NCBIfam" id="TIGR00611">
    <property type="entry name" value="recf"/>
    <property type="match status" value="1"/>
</dbReference>
<keyword evidence="11 12" id="KW-0742">SOS response</keyword>
<evidence type="ECO:0000256" key="10">
    <source>
        <dbReference type="ARBA" id="ARBA00023204"/>
    </source>
</evidence>
<evidence type="ECO:0000259" key="14">
    <source>
        <dbReference type="Pfam" id="PF02463"/>
    </source>
</evidence>
<dbReference type="Gene3D" id="3.40.50.300">
    <property type="entry name" value="P-loop containing nucleotide triphosphate hydrolases"/>
    <property type="match status" value="1"/>
</dbReference>
<dbReference type="PROSITE" id="PS00617">
    <property type="entry name" value="RECF_1"/>
    <property type="match status" value="1"/>
</dbReference>
<dbReference type="InterPro" id="IPR003395">
    <property type="entry name" value="RecF/RecN/SMC_N"/>
</dbReference>
<comment type="function">
    <text evidence="12 13">The RecF protein is involved in DNA metabolism; it is required for DNA replication and normal SOS inducibility. RecF binds preferentially to single-stranded, linear DNA. It also seems to bind ATP.</text>
</comment>
<dbReference type="Pfam" id="PF02463">
    <property type="entry name" value="SMC_N"/>
    <property type="match status" value="1"/>
</dbReference>